<dbReference type="GO" id="GO:0035091">
    <property type="term" value="F:phosphatidylinositol binding"/>
    <property type="evidence" value="ECO:0007669"/>
    <property type="project" value="InterPro"/>
</dbReference>
<evidence type="ECO:0000259" key="2">
    <source>
        <dbReference type="PROSITE" id="PS50192"/>
    </source>
</evidence>
<reference evidence="4 5" key="1">
    <citation type="journal article" date="2019" name="Sci. Rep.">
        <title>Comparative genomics of chytrid fungi reveal insights into the obligate biotrophic and pathogenic lifestyle of Synchytrium endobioticum.</title>
        <authorList>
            <person name="van de Vossenberg B.T.L.H."/>
            <person name="Warris S."/>
            <person name="Nguyen H.D.T."/>
            <person name="van Gent-Pelzer M.P.E."/>
            <person name="Joly D.L."/>
            <person name="van de Geest H.C."/>
            <person name="Bonants P.J.M."/>
            <person name="Smith D.S."/>
            <person name="Levesque C.A."/>
            <person name="van der Lee T.A.J."/>
        </authorList>
    </citation>
    <scope>NUCLEOTIDE SEQUENCE [LARGE SCALE GENOMIC DNA]</scope>
    <source>
        <strain evidence="4 5">CBS 675.73</strain>
    </source>
</reference>
<dbReference type="PROSITE" id="PS50192">
    <property type="entry name" value="T_SNARE"/>
    <property type="match status" value="1"/>
</dbReference>
<evidence type="ECO:0008006" key="6">
    <source>
        <dbReference type="Google" id="ProtNLM"/>
    </source>
</evidence>
<dbReference type="CDD" id="cd15858">
    <property type="entry name" value="SNARE_VAM7"/>
    <property type="match status" value="1"/>
</dbReference>
<dbReference type="Pfam" id="PF00787">
    <property type="entry name" value="PX"/>
    <property type="match status" value="1"/>
</dbReference>
<protein>
    <recommendedName>
        <fullName evidence="6">PX domain-containing protein</fullName>
    </recommendedName>
</protein>
<dbReference type="Gene3D" id="1.20.5.110">
    <property type="match status" value="1"/>
</dbReference>
<evidence type="ECO:0000313" key="5">
    <source>
        <dbReference type="Proteomes" id="UP000320333"/>
    </source>
</evidence>
<proteinExistence type="predicted"/>
<feature type="domain" description="PX" evidence="3">
    <location>
        <begin position="2"/>
        <end position="131"/>
    </location>
</feature>
<feature type="region of interest" description="Disordered" evidence="1">
    <location>
        <begin position="241"/>
        <end position="274"/>
    </location>
</feature>
<evidence type="ECO:0000313" key="4">
    <source>
        <dbReference type="EMBL" id="TPX73776.1"/>
    </source>
</evidence>
<dbReference type="SUPFAM" id="SSF64268">
    <property type="entry name" value="PX domain"/>
    <property type="match status" value="1"/>
</dbReference>
<dbReference type="SUPFAM" id="SSF58038">
    <property type="entry name" value="SNARE fusion complex"/>
    <property type="match status" value="1"/>
</dbReference>
<name>A0A507FEQ7_9FUNG</name>
<dbReference type="Proteomes" id="UP000320333">
    <property type="component" value="Unassembled WGS sequence"/>
</dbReference>
<gene>
    <name evidence="4" type="ORF">CcCBS67573_g04959</name>
</gene>
<evidence type="ECO:0000259" key="3">
    <source>
        <dbReference type="PROSITE" id="PS50195"/>
    </source>
</evidence>
<dbReference type="SMART" id="SM00397">
    <property type="entry name" value="t_SNARE"/>
    <property type="match status" value="1"/>
</dbReference>
<dbReference type="STRING" id="246404.A0A507FEQ7"/>
<dbReference type="PROSITE" id="PS50195">
    <property type="entry name" value="PX"/>
    <property type="match status" value="1"/>
</dbReference>
<dbReference type="InterPro" id="IPR001683">
    <property type="entry name" value="PX_dom"/>
</dbReference>
<comment type="caution">
    <text evidence="4">The sequence shown here is derived from an EMBL/GenBank/DDBJ whole genome shotgun (WGS) entry which is preliminary data.</text>
</comment>
<evidence type="ECO:0000256" key="1">
    <source>
        <dbReference type="SAM" id="MobiDB-lite"/>
    </source>
</evidence>
<dbReference type="EMBL" id="QEAP01000165">
    <property type="protein sequence ID" value="TPX73776.1"/>
    <property type="molecule type" value="Genomic_DNA"/>
</dbReference>
<dbReference type="PANTHER" id="PTHR22775:SF3">
    <property type="entry name" value="SORTING NEXIN-13"/>
    <property type="match status" value="1"/>
</dbReference>
<sequence>MRQICAISITDTAIRSYPNKHVSYQLTVKGTGDTTWIVWRRYSEFDALHRTLLAQFPHAPPPLPLPPKSAVSFSSILSFSLTGNASAADPAKIRDRRVGLEKYLEAMRTASDERWRSSQAWADFLGIPFDVKSGVYSSSAVSSYVPAATSSSSMSSSSGTSAPAIAMDPDQWIDEYRTVLGECRSIREAIATKEGFAASGNASATQMALVQIRNAVRAVTERVALLDAVLRDHVIQSAITSGKDDRGKSAINSKDIPSPWASVPTSPKGTRRAKVPFQALSPFELQRREDMLVNLKEEKDKVSLLMTSSAQSASHALMGTNSGGTDYAKGELLSQNGNSRNNRRAFGASAVPHETEETLALTNAGLVQLQQRQMNEQDQVLESLSTVIGRQREIGTMMRNELELQNQMLGDLAEDVDRVSGNMKHVSKKMDIVRGVSKKR</sequence>
<keyword evidence="5" id="KW-1185">Reference proteome</keyword>
<dbReference type="OrthoDB" id="428895at2759"/>
<accession>A0A507FEQ7</accession>
<dbReference type="Gene3D" id="3.30.1520.10">
    <property type="entry name" value="Phox-like domain"/>
    <property type="match status" value="1"/>
</dbReference>
<dbReference type="AlphaFoldDB" id="A0A507FEQ7"/>
<dbReference type="InterPro" id="IPR000727">
    <property type="entry name" value="T_SNARE_dom"/>
</dbReference>
<dbReference type="PANTHER" id="PTHR22775">
    <property type="entry name" value="SORTING NEXIN"/>
    <property type="match status" value="1"/>
</dbReference>
<organism evidence="4 5">
    <name type="scientific">Chytriomyces confervae</name>
    <dbReference type="NCBI Taxonomy" id="246404"/>
    <lineage>
        <taxon>Eukaryota</taxon>
        <taxon>Fungi</taxon>
        <taxon>Fungi incertae sedis</taxon>
        <taxon>Chytridiomycota</taxon>
        <taxon>Chytridiomycota incertae sedis</taxon>
        <taxon>Chytridiomycetes</taxon>
        <taxon>Chytridiales</taxon>
        <taxon>Chytriomycetaceae</taxon>
        <taxon>Chytriomyces</taxon>
    </lineage>
</organism>
<dbReference type="InterPro" id="IPR036871">
    <property type="entry name" value="PX_dom_sf"/>
</dbReference>
<feature type="domain" description="T-SNARE coiled-coil homology" evidence="2">
    <location>
        <begin position="371"/>
        <end position="433"/>
    </location>
</feature>